<name>A0A1L6MXR6_9BACT</name>
<evidence type="ECO:0000313" key="2">
    <source>
        <dbReference type="Proteomes" id="UP000185544"/>
    </source>
</evidence>
<gene>
    <name evidence="1" type="ORF">BCY86_06600</name>
</gene>
<keyword evidence="2" id="KW-1185">Reference proteome</keyword>
<proteinExistence type="predicted"/>
<dbReference type="AlphaFoldDB" id="A0A1L6MXR6"/>
<evidence type="ECO:0000313" key="1">
    <source>
        <dbReference type="EMBL" id="APS00383.1"/>
    </source>
</evidence>
<sequence>MENSEKKWSSDERTAFELIAKPRPQKLKEKIRGHFWITCDFSEWDDKRAQLCKALKKIGNSVSNLPFVLHFEHFQDSARDKELKELLQIKVYKLVLASVPPERVDLFTRSSKSVWQTTVKELMVYHLDKEQKGIDSEETRKLLAAFPNLEVVRISSIWKDSNNKKLSIGAGRNGNTPHMNDGTLEVSAEKNQLNFRELYLRGWCLTDYEACPLLKPNQMLKRFELKGSRFTGQLLYFILRLKNPEYIWLDDTFMNFDNCLIRSFKTASP</sequence>
<accession>A0A1L6MXR6</accession>
<dbReference type="Proteomes" id="UP000185544">
    <property type="component" value="Chromosome"/>
</dbReference>
<dbReference type="EMBL" id="CP016908">
    <property type="protein sequence ID" value="APS00383.1"/>
    <property type="molecule type" value="Genomic_DNA"/>
</dbReference>
<dbReference type="KEGG" id="pabo:BCY86_06600"/>
<organism evidence="1 2">
    <name type="scientific">Pajaroellobacter abortibovis</name>
    <dbReference type="NCBI Taxonomy" id="1882918"/>
    <lineage>
        <taxon>Bacteria</taxon>
        <taxon>Pseudomonadati</taxon>
        <taxon>Myxococcota</taxon>
        <taxon>Polyangia</taxon>
        <taxon>Polyangiales</taxon>
        <taxon>Polyangiaceae</taxon>
    </lineage>
</organism>
<protein>
    <submittedName>
        <fullName evidence="1">Uncharacterized protein</fullName>
    </submittedName>
</protein>
<reference evidence="1 2" key="1">
    <citation type="submission" date="2016-08" db="EMBL/GenBank/DDBJ databases">
        <title>Identification and validation of antigenic proteins from Pajaroellobacter abortibovis using de-novo genome sequence assembly and reverse vaccinology.</title>
        <authorList>
            <person name="Welly B.T."/>
            <person name="Miller M.R."/>
            <person name="Stott J.L."/>
            <person name="Blanchard M.T."/>
            <person name="Islas-Trejo A.D."/>
            <person name="O'Rourke S.M."/>
            <person name="Young A.E."/>
            <person name="Medrano J.F."/>
            <person name="Van Eenennaam A.L."/>
        </authorList>
    </citation>
    <scope>NUCLEOTIDE SEQUENCE [LARGE SCALE GENOMIC DNA]</scope>
    <source>
        <strain evidence="1 2">BTF92-0548A/99-0131</strain>
    </source>
</reference>